<dbReference type="Pfam" id="PF13673">
    <property type="entry name" value="Acetyltransf_10"/>
    <property type="match status" value="1"/>
</dbReference>
<dbReference type="Gene3D" id="3.40.630.30">
    <property type="match status" value="1"/>
</dbReference>
<dbReference type="KEGG" id="fki:FK004_09895"/>
<dbReference type="PROSITE" id="PS51186">
    <property type="entry name" value="GNAT"/>
    <property type="match status" value="1"/>
</dbReference>
<evidence type="ECO:0000259" key="1">
    <source>
        <dbReference type="PROSITE" id="PS51186"/>
    </source>
</evidence>
<name>A0A2S1LP46_9FLAO</name>
<feature type="domain" description="N-acetyltransferase" evidence="1">
    <location>
        <begin position="37"/>
        <end position="203"/>
    </location>
</feature>
<proteinExistence type="predicted"/>
<keyword evidence="3" id="KW-1185">Reference proteome</keyword>
<dbReference type="InterPro" id="IPR000182">
    <property type="entry name" value="GNAT_dom"/>
</dbReference>
<dbReference type="GO" id="GO:0016747">
    <property type="term" value="F:acyltransferase activity, transferring groups other than amino-acyl groups"/>
    <property type="evidence" value="ECO:0007669"/>
    <property type="project" value="InterPro"/>
</dbReference>
<dbReference type="EMBL" id="CP020919">
    <property type="protein sequence ID" value="AWG25525.1"/>
    <property type="molecule type" value="Genomic_DNA"/>
</dbReference>
<evidence type="ECO:0000313" key="2">
    <source>
        <dbReference type="EMBL" id="AWG25525.1"/>
    </source>
</evidence>
<organism evidence="2 3">
    <name type="scientific">Flavobacterium kingsejongi</name>
    <dbReference type="NCBI Taxonomy" id="1678728"/>
    <lineage>
        <taxon>Bacteria</taxon>
        <taxon>Pseudomonadati</taxon>
        <taxon>Bacteroidota</taxon>
        <taxon>Flavobacteriia</taxon>
        <taxon>Flavobacteriales</taxon>
        <taxon>Flavobacteriaceae</taxon>
        <taxon>Flavobacterium</taxon>
    </lineage>
</organism>
<evidence type="ECO:0000313" key="3">
    <source>
        <dbReference type="Proteomes" id="UP000244677"/>
    </source>
</evidence>
<gene>
    <name evidence="2" type="ORF">FK004_09895</name>
</gene>
<dbReference type="AlphaFoldDB" id="A0A2S1LP46"/>
<dbReference type="Proteomes" id="UP000244677">
    <property type="component" value="Chromosome"/>
</dbReference>
<reference evidence="2 3" key="1">
    <citation type="submission" date="2017-04" db="EMBL/GenBank/DDBJ databases">
        <title>Complete genome sequence of Flavobacterium kingsejong AJ004.</title>
        <authorList>
            <person name="Lee P.C."/>
        </authorList>
    </citation>
    <scope>NUCLEOTIDE SEQUENCE [LARGE SCALE GENOMIC DNA]</scope>
    <source>
        <strain evidence="2 3">AJ004</strain>
    </source>
</reference>
<dbReference type="InterPro" id="IPR016181">
    <property type="entry name" value="Acyl_CoA_acyltransferase"/>
</dbReference>
<dbReference type="SUPFAM" id="SSF55729">
    <property type="entry name" value="Acyl-CoA N-acyltransferases (Nat)"/>
    <property type="match status" value="1"/>
</dbReference>
<protein>
    <recommendedName>
        <fullName evidence="1">N-acetyltransferase domain-containing protein</fullName>
    </recommendedName>
</protein>
<accession>A0A2S1LP46</accession>
<sequence>MLGQLYPLDFYELYSFLVDRACSFVLLRILKMENTKIKFIIASEESMRQLKEVGSQYLHEKYSGILPVASIEAYNKKQFHTDRLIAYLNDFSNQGIMVYVDEIPVGYAFLREEKEKPAALENRKSSCIVDFVIIKEYRDSGVKNVLLQKCLQLCRSYEALWISESENAVPMLHFFKRIGFEKSGTVRNTNFSTEMVDEVLICETIPAALLKVSGN</sequence>